<keyword evidence="5" id="KW-1185">Reference proteome</keyword>
<dbReference type="PROSITE" id="PS51125">
    <property type="entry name" value="NHL"/>
    <property type="match status" value="2"/>
</dbReference>
<keyword evidence="1" id="KW-0677">Repeat</keyword>
<organism evidence="4 5">
    <name type="scientific">Streptomyces flavofungini</name>
    <dbReference type="NCBI Taxonomy" id="68200"/>
    <lineage>
        <taxon>Bacteria</taxon>
        <taxon>Bacillati</taxon>
        <taxon>Actinomycetota</taxon>
        <taxon>Actinomycetes</taxon>
        <taxon>Kitasatosporales</taxon>
        <taxon>Streptomycetaceae</taxon>
        <taxon>Streptomyces</taxon>
    </lineage>
</organism>
<proteinExistence type="predicted"/>
<dbReference type="Gene3D" id="2.60.40.10">
    <property type="entry name" value="Immunoglobulins"/>
    <property type="match status" value="1"/>
</dbReference>
<feature type="repeat" description="NHL" evidence="2">
    <location>
        <begin position="57"/>
        <end position="87"/>
    </location>
</feature>
<sequence length="563" mass="58295">MDGPKGLAVDGAGNLYIADTGNHRVRKVATDGTITTVAGTGDPGYIADGGPAAKTRLNAPEGLTVDGDGNLYIADSANHRVRRVAPSGIITTVAGTGTGGYNADGSTADAARLYFPDTVSLDGDGNLYIGDGGNNRVRKVAGATRFDPARFPIADLYGAAVAPHTVQRGQEFDIGARIRNRGPNTVDGESVTVVLTLADGLTGGPGTTGRRLTRTFPGVKIVPYAQALPNGWEHLDALFRVSAPETTPAGTYECTLEIQYSGELNLKDNTFTLPVTVVVPQDVSDETALEIHQETVPEAAPGQQTKFNVLFNSPTGQPVNPGAITQRYTAPTGFVYTGQPSYGYYATIHGVITGNLDYVIEDDGRTLIITANPHVNTTTSDTGPLVYTIGVQALPGARPGISADGSASVGKHAPVQIAAKVTGSAGDETSLRLVQESVPEAAPGATTSFNVEIRSLNNAPVDPGTVVQTFTAPTGLAFTGGASYGYYYVKPAVTGNLTTRVEGGGKTLVIESNPHVNTGSTDATALLYTLAVRALPDAKLGTYDDGQAVIGRLTPVPLTGRIS</sequence>
<gene>
    <name evidence="4" type="ORF">JGB26_26025</name>
</gene>
<accession>A0ABS0XBC9</accession>
<feature type="repeat" description="NHL" evidence="2">
    <location>
        <begin position="1"/>
        <end position="31"/>
    </location>
</feature>
<protein>
    <recommendedName>
        <fullName evidence="3">Teneurin NHL domain-containing protein</fullName>
    </recommendedName>
</protein>
<dbReference type="EMBL" id="JAEKOZ010000018">
    <property type="protein sequence ID" value="MBJ3810524.1"/>
    <property type="molecule type" value="Genomic_DNA"/>
</dbReference>
<dbReference type="SUPFAM" id="SSF63829">
    <property type="entry name" value="Calcium-dependent phosphotriesterase"/>
    <property type="match status" value="1"/>
</dbReference>
<dbReference type="PANTHER" id="PTHR13833:SF71">
    <property type="entry name" value="NHL DOMAIN-CONTAINING PROTEIN"/>
    <property type="match status" value="1"/>
</dbReference>
<name>A0ABS0XBC9_9ACTN</name>
<dbReference type="Pfam" id="PF25021">
    <property type="entry name" value="TEN_NHL"/>
    <property type="match status" value="1"/>
</dbReference>
<evidence type="ECO:0000256" key="1">
    <source>
        <dbReference type="ARBA" id="ARBA00022737"/>
    </source>
</evidence>
<dbReference type="InterPro" id="IPR056822">
    <property type="entry name" value="TEN_NHL"/>
</dbReference>
<dbReference type="InterPro" id="IPR013783">
    <property type="entry name" value="Ig-like_fold"/>
</dbReference>
<dbReference type="Proteomes" id="UP000634780">
    <property type="component" value="Unassembled WGS sequence"/>
</dbReference>
<dbReference type="Pfam" id="PF01436">
    <property type="entry name" value="NHL"/>
    <property type="match status" value="1"/>
</dbReference>
<comment type="caution">
    <text evidence="4">The sequence shown here is derived from an EMBL/GenBank/DDBJ whole genome shotgun (WGS) entry which is preliminary data.</text>
</comment>
<evidence type="ECO:0000259" key="3">
    <source>
        <dbReference type="Pfam" id="PF25021"/>
    </source>
</evidence>
<dbReference type="PANTHER" id="PTHR13833">
    <property type="match status" value="1"/>
</dbReference>
<dbReference type="InterPro" id="IPR001258">
    <property type="entry name" value="NHL_repeat"/>
</dbReference>
<evidence type="ECO:0000313" key="5">
    <source>
        <dbReference type="Proteomes" id="UP000634780"/>
    </source>
</evidence>
<dbReference type="Gene3D" id="2.120.10.30">
    <property type="entry name" value="TolB, C-terminal domain"/>
    <property type="match status" value="1"/>
</dbReference>
<dbReference type="InterPro" id="IPR011042">
    <property type="entry name" value="6-blade_b-propeller_TolB-like"/>
</dbReference>
<feature type="domain" description="Teneurin NHL" evidence="3">
    <location>
        <begin position="45"/>
        <end position="96"/>
    </location>
</feature>
<evidence type="ECO:0000256" key="2">
    <source>
        <dbReference type="PROSITE-ProRule" id="PRU00504"/>
    </source>
</evidence>
<evidence type="ECO:0000313" key="4">
    <source>
        <dbReference type="EMBL" id="MBJ3810524.1"/>
    </source>
</evidence>
<reference evidence="4 5" key="1">
    <citation type="submission" date="2020-12" db="EMBL/GenBank/DDBJ databases">
        <title>Streptomyces typhae sp. nov., a novel endophytic actinomycete isolated from the root of cattail pollen (Typha angustifolia L.).</title>
        <authorList>
            <person name="Peng C."/>
            <person name="Liu C."/>
        </authorList>
    </citation>
    <scope>NUCLEOTIDE SEQUENCE [LARGE SCALE GENOMIC DNA]</scope>
    <source>
        <strain evidence="4 5">JCM 4753</strain>
    </source>
</reference>